<dbReference type="InterPro" id="IPR036097">
    <property type="entry name" value="HisK_dim/P_sf"/>
</dbReference>
<dbReference type="InterPro" id="IPR003018">
    <property type="entry name" value="GAF"/>
</dbReference>
<dbReference type="SUPFAM" id="SSF55781">
    <property type="entry name" value="GAF domain-like"/>
    <property type="match status" value="1"/>
</dbReference>
<dbReference type="Pfam" id="PF00512">
    <property type="entry name" value="HisKA"/>
    <property type="match status" value="1"/>
</dbReference>
<dbReference type="InterPro" id="IPR036890">
    <property type="entry name" value="HATPase_C_sf"/>
</dbReference>
<dbReference type="STRING" id="1312852.EG19_00345"/>
<evidence type="ECO:0000259" key="7">
    <source>
        <dbReference type="PROSITE" id="PS50109"/>
    </source>
</evidence>
<dbReference type="InterPro" id="IPR001789">
    <property type="entry name" value="Sig_transdc_resp-reg_receiver"/>
</dbReference>
<organism evidence="11 12">
    <name type="scientific">Thermoanaerobaculum aquaticum</name>
    <dbReference type="NCBI Taxonomy" id="1312852"/>
    <lineage>
        <taxon>Bacteria</taxon>
        <taxon>Pseudomonadati</taxon>
        <taxon>Acidobacteriota</taxon>
        <taxon>Thermoanaerobaculia</taxon>
        <taxon>Thermoanaerobaculales</taxon>
        <taxon>Thermoanaerobaculaceae</taxon>
        <taxon>Thermoanaerobaculum</taxon>
    </lineage>
</organism>
<dbReference type="InterPro" id="IPR000700">
    <property type="entry name" value="PAS-assoc_C"/>
</dbReference>
<evidence type="ECO:0000256" key="5">
    <source>
        <dbReference type="ARBA" id="ARBA00022777"/>
    </source>
</evidence>
<dbReference type="PRINTS" id="PR00344">
    <property type="entry name" value="BCTRLSENSOR"/>
</dbReference>
<evidence type="ECO:0000256" key="6">
    <source>
        <dbReference type="PROSITE-ProRule" id="PRU00169"/>
    </source>
</evidence>
<evidence type="ECO:0000256" key="4">
    <source>
        <dbReference type="ARBA" id="ARBA00022679"/>
    </source>
</evidence>
<evidence type="ECO:0000259" key="10">
    <source>
        <dbReference type="PROSITE" id="PS50113"/>
    </source>
</evidence>
<feature type="domain" description="PAS" evidence="9">
    <location>
        <begin position="136"/>
        <end position="212"/>
    </location>
</feature>
<feature type="domain" description="PAC" evidence="10">
    <location>
        <begin position="214"/>
        <end position="267"/>
    </location>
</feature>
<evidence type="ECO:0000256" key="1">
    <source>
        <dbReference type="ARBA" id="ARBA00000085"/>
    </source>
</evidence>
<dbReference type="InterPro" id="IPR011006">
    <property type="entry name" value="CheY-like_superfamily"/>
</dbReference>
<sequence length="822" mass="91284">MRIILVDDNPFDRELVTRMLQRTFSEADLWSCGSLEEFRAALDKGEPDVVVTDFRLQDTDGLQILAATKERFPHCPVVMFTDSGSEELVVKAMRAGLSDYILKRHLRTLPQVVMRCLEEAQVRKERDQAVTELEESERRFRAIANLVSDYAFGFLFDEQNLPRVTWISPSFSRRLGYTLEDFRERNLPLLAIAHPDDSPLLQQAMEKVRKGESATFIHRVLTKTQEVRWVRHFCSPRFDKDGQRVIGGDGAAQDITEQKAAEDALRARMAQLALLNQVAQAVLERHDLASMFHAVLSQIEQHLPVDLAWIGKVEAEKVQTLCITQRGVEALAGCLEENARLALQPRTLELLAAGQTVTINETETLTRELCLDSTAHTCSSLVMAPMVLQEKLEGVLFAGRKKPHAFLAEEASFLRSVAEHLALAWRHAKLFESLEMAYRDLQQTQAAMMQQGRLRALGQMASGIAHDINNALSPVSLYASVMLRDPTLPEKHRRAAEVILKAVESASETLRRLKSFYRTAPATSNLEPLDVANLVTQVVELTKPKWSALPQQQGVVIDVVTEVEPNLPPFPAVENELRDALTNLILNAVDALPQGGTITIRAFTHGAPKAGGYLILEVKDNGVGMGEETRLHALEPFFTTKESGTGMGLATVYGVVQRHDGTVEIESEPGKGTTVRLVLPWREVGPDKAASVAPVTLPPLRVLFVDDELLIRESLRHALEQEGHTLIACESGEKALEVFRDSLHKDQKFDVVITDLGMPGMSGRQLAAVLKEISPTTPIILLSGWGMMLQADTEPYVDAVLSKPPNLNVLKATIARLLKLEN</sequence>
<dbReference type="InterPro" id="IPR029016">
    <property type="entry name" value="GAF-like_dom_sf"/>
</dbReference>
<dbReference type="SUPFAM" id="SSF47384">
    <property type="entry name" value="Homodimeric domain of signal transducing histidine kinase"/>
    <property type="match status" value="1"/>
</dbReference>
<keyword evidence="5" id="KW-0418">Kinase</keyword>
<feature type="domain" description="Response regulatory" evidence="8">
    <location>
        <begin position="701"/>
        <end position="818"/>
    </location>
</feature>
<keyword evidence="3 6" id="KW-0597">Phosphoprotein</keyword>
<dbReference type="CDD" id="cd00156">
    <property type="entry name" value="REC"/>
    <property type="match status" value="1"/>
</dbReference>
<protein>
    <recommendedName>
        <fullName evidence="2">histidine kinase</fullName>
        <ecNumber evidence="2">2.7.13.3</ecNumber>
    </recommendedName>
</protein>
<dbReference type="Proteomes" id="UP000027284">
    <property type="component" value="Unassembled WGS sequence"/>
</dbReference>
<dbReference type="InterPro" id="IPR005467">
    <property type="entry name" value="His_kinase_dom"/>
</dbReference>
<dbReference type="Pfam" id="PF00072">
    <property type="entry name" value="Response_reg"/>
    <property type="match status" value="2"/>
</dbReference>
<evidence type="ECO:0000256" key="3">
    <source>
        <dbReference type="ARBA" id="ARBA00022553"/>
    </source>
</evidence>
<dbReference type="RefSeq" id="WP_053334890.1">
    <property type="nucleotide sequence ID" value="NZ_JMFG01000010.1"/>
</dbReference>
<dbReference type="Pfam" id="PF02518">
    <property type="entry name" value="HATPase_c"/>
    <property type="match status" value="1"/>
</dbReference>
<dbReference type="SMART" id="SM00448">
    <property type="entry name" value="REC"/>
    <property type="match status" value="2"/>
</dbReference>
<dbReference type="Gene3D" id="3.40.50.2300">
    <property type="match status" value="2"/>
</dbReference>
<evidence type="ECO:0000259" key="9">
    <source>
        <dbReference type="PROSITE" id="PS50112"/>
    </source>
</evidence>
<dbReference type="SUPFAM" id="SSF55874">
    <property type="entry name" value="ATPase domain of HSP90 chaperone/DNA topoisomerase II/histidine kinase"/>
    <property type="match status" value="1"/>
</dbReference>
<dbReference type="InterPro" id="IPR000014">
    <property type="entry name" value="PAS"/>
</dbReference>
<dbReference type="SMART" id="SM00388">
    <property type="entry name" value="HisKA"/>
    <property type="match status" value="1"/>
</dbReference>
<dbReference type="InterPro" id="IPR003594">
    <property type="entry name" value="HATPase_dom"/>
</dbReference>
<dbReference type="PROSITE" id="PS50112">
    <property type="entry name" value="PAS"/>
    <property type="match status" value="1"/>
</dbReference>
<dbReference type="Pfam" id="PF13185">
    <property type="entry name" value="GAF_2"/>
    <property type="match status" value="1"/>
</dbReference>
<dbReference type="Pfam" id="PF08447">
    <property type="entry name" value="PAS_3"/>
    <property type="match status" value="1"/>
</dbReference>
<dbReference type="AlphaFoldDB" id="A0A062Y0C6"/>
<evidence type="ECO:0000313" key="11">
    <source>
        <dbReference type="EMBL" id="KDA54220.1"/>
    </source>
</evidence>
<evidence type="ECO:0000313" key="12">
    <source>
        <dbReference type="Proteomes" id="UP000027284"/>
    </source>
</evidence>
<dbReference type="PROSITE" id="PS50109">
    <property type="entry name" value="HIS_KIN"/>
    <property type="match status" value="1"/>
</dbReference>
<dbReference type="InterPro" id="IPR035965">
    <property type="entry name" value="PAS-like_dom_sf"/>
</dbReference>
<dbReference type="SUPFAM" id="SSF55785">
    <property type="entry name" value="PYP-like sensor domain (PAS domain)"/>
    <property type="match status" value="1"/>
</dbReference>
<dbReference type="PANTHER" id="PTHR43065:SF42">
    <property type="entry name" value="TWO-COMPONENT SENSOR PPRA"/>
    <property type="match status" value="1"/>
</dbReference>
<comment type="catalytic activity">
    <reaction evidence="1">
        <text>ATP + protein L-histidine = ADP + protein N-phospho-L-histidine.</text>
        <dbReference type="EC" id="2.7.13.3"/>
    </reaction>
</comment>
<gene>
    <name evidence="11" type="ORF">EG19_00345</name>
</gene>
<dbReference type="SMART" id="SM00387">
    <property type="entry name" value="HATPase_c"/>
    <property type="match status" value="1"/>
</dbReference>
<evidence type="ECO:0000256" key="2">
    <source>
        <dbReference type="ARBA" id="ARBA00012438"/>
    </source>
</evidence>
<proteinExistence type="predicted"/>
<dbReference type="PROSITE" id="PS50113">
    <property type="entry name" value="PAC"/>
    <property type="match status" value="1"/>
</dbReference>
<keyword evidence="4" id="KW-0808">Transferase</keyword>
<dbReference type="InterPro" id="IPR013655">
    <property type="entry name" value="PAS_fold_3"/>
</dbReference>
<dbReference type="EMBL" id="JMFG01000010">
    <property type="protein sequence ID" value="KDA54220.1"/>
    <property type="molecule type" value="Genomic_DNA"/>
</dbReference>
<comment type="caution">
    <text evidence="11">The sequence shown here is derived from an EMBL/GenBank/DDBJ whole genome shotgun (WGS) entry which is preliminary data.</text>
</comment>
<feature type="modified residue" description="4-aspartylphosphate" evidence="6">
    <location>
        <position position="755"/>
    </location>
</feature>
<dbReference type="InterPro" id="IPR004358">
    <property type="entry name" value="Sig_transdc_His_kin-like_C"/>
</dbReference>
<reference evidence="11 12" key="1">
    <citation type="submission" date="2014-04" db="EMBL/GenBank/DDBJ databases">
        <title>The Genome Sequence of Thermoanaerobaculum aquaticum MP-01, The First Cultivated Group 23 Acidobacterium.</title>
        <authorList>
            <person name="Stamps B.W."/>
            <person name="Losey N.A."/>
            <person name="Lawson P.A."/>
            <person name="Stevenson B.S."/>
        </authorList>
    </citation>
    <scope>NUCLEOTIDE SEQUENCE [LARGE SCALE GENOMIC DNA]</scope>
    <source>
        <strain evidence="11 12">MP-01</strain>
    </source>
</reference>
<dbReference type="EC" id="2.7.13.3" evidence="2"/>
<dbReference type="OrthoDB" id="9761263at2"/>
<evidence type="ECO:0000259" key="8">
    <source>
        <dbReference type="PROSITE" id="PS50110"/>
    </source>
</evidence>
<dbReference type="InterPro" id="IPR003661">
    <property type="entry name" value="HisK_dim/P_dom"/>
</dbReference>
<accession>A0A062Y0C6</accession>
<name>A0A062Y0C6_9BACT</name>
<dbReference type="Gene3D" id="3.30.450.20">
    <property type="entry name" value="PAS domain"/>
    <property type="match status" value="1"/>
</dbReference>
<dbReference type="Gene3D" id="1.10.287.130">
    <property type="match status" value="1"/>
</dbReference>
<keyword evidence="12" id="KW-1185">Reference proteome</keyword>
<dbReference type="SUPFAM" id="SSF52172">
    <property type="entry name" value="CheY-like"/>
    <property type="match status" value="2"/>
</dbReference>
<feature type="modified residue" description="4-aspartylphosphate" evidence="6">
    <location>
        <position position="53"/>
    </location>
</feature>
<dbReference type="Gene3D" id="3.30.565.10">
    <property type="entry name" value="Histidine kinase-like ATPase, C-terminal domain"/>
    <property type="match status" value="1"/>
</dbReference>
<feature type="domain" description="Histidine kinase" evidence="7">
    <location>
        <begin position="463"/>
        <end position="683"/>
    </location>
</feature>
<dbReference type="SMART" id="SM00065">
    <property type="entry name" value="GAF"/>
    <property type="match status" value="1"/>
</dbReference>
<dbReference type="NCBIfam" id="TIGR00229">
    <property type="entry name" value="sensory_box"/>
    <property type="match status" value="1"/>
</dbReference>
<dbReference type="Gene3D" id="3.30.450.40">
    <property type="match status" value="1"/>
</dbReference>
<feature type="domain" description="Response regulatory" evidence="8">
    <location>
        <begin position="2"/>
        <end position="118"/>
    </location>
</feature>
<dbReference type="PANTHER" id="PTHR43065">
    <property type="entry name" value="SENSOR HISTIDINE KINASE"/>
    <property type="match status" value="1"/>
</dbReference>
<dbReference type="PROSITE" id="PS50110">
    <property type="entry name" value="RESPONSE_REGULATORY"/>
    <property type="match status" value="2"/>
</dbReference>
<dbReference type="GO" id="GO:0000155">
    <property type="term" value="F:phosphorelay sensor kinase activity"/>
    <property type="evidence" value="ECO:0007669"/>
    <property type="project" value="InterPro"/>
</dbReference>